<dbReference type="AlphaFoldDB" id="A0AAP0IBU6"/>
<organism evidence="1 2">
    <name type="scientific">Stephania cephalantha</name>
    <dbReference type="NCBI Taxonomy" id="152367"/>
    <lineage>
        <taxon>Eukaryota</taxon>
        <taxon>Viridiplantae</taxon>
        <taxon>Streptophyta</taxon>
        <taxon>Embryophyta</taxon>
        <taxon>Tracheophyta</taxon>
        <taxon>Spermatophyta</taxon>
        <taxon>Magnoliopsida</taxon>
        <taxon>Ranunculales</taxon>
        <taxon>Menispermaceae</taxon>
        <taxon>Menispermoideae</taxon>
        <taxon>Cissampelideae</taxon>
        <taxon>Stephania</taxon>
    </lineage>
</organism>
<reference evidence="1 2" key="1">
    <citation type="submission" date="2024-01" db="EMBL/GenBank/DDBJ databases">
        <title>Genome assemblies of Stephania.</title>
        <authorList>
            <person name="Yang L."/>
        </authorList>
    </citation>
    <scope>NUCLEOTIDE SEQUENCE [LARGE SCALE GENOMIC DNA]</scope>
    <source>
        <strain evidence="1">JXDWG</strain>
        <tissue evidence="1">Leaf</tissue>
    </source>
</reference>
<accession>A0AAP0IBU6</accession>
<evidence type="ECO:0000313" key="2">
    <source>
        <dbReference type="Proteomes" id="UP001419268"/>
    </source>
</evidence>
<protein>
    <submittedName>
        <fullName evidence="1">Uncharacterized protein</fullName>
    </submittedName>
</protein>
<keyword evidence="2" id="KW-1185">Reference proteome</keyword>
<proteinExistence type="predicted"/>
<comment type="caution">
    <text evidence="1">The sequence shown here is derived from an EMBL/GenBank/DDBJ whole genome shotgun (WGS) entry which is preliminary data.</text>
</comment>
<evidence type="ECO:0000313" key="1">
    <source>
        <dbReference type="EMBL" id="KAK9112362.1"/>
    </source>
</evidence>
<sequence>MDSTHNSETLKVILRGGPQDLAISEPGRSANQRNRAHLTPSIWLGLLVPVDQKEQTHF</sequence>
<gene>
    <name evidence="1" type="ORF">Scep_019881</name>
</gene>
<dbReference type="EMBL" id="JBBNAG010000008">
    <property type="protein sequence ID" value="KAK9112362.1"/>
    <property type="molecule type" value="Genomic_DNA"/>
</dbReference>
<dbReference type="Proteomes" id="UP001419268">
    <property type="component" value="Unassembled WGS sequence"/>
</dbReference>
<name>A0AAP0IBU6_9MAGN</name>